<reference evidence="2" key="1">
    <citation type="submission" date="2016-10" db="EMBL/GenBank/DDBJ databases">
        <authorList>
            <person name="Varghese N."/>
            <person name="Submissions S."/>
        </authorList>
    </citation>
    <scope>NUCLEOTIDE SEQUENCE [LARGE SCALE GENOMIC DNA]</scope>
    <source>
        <strain evidence="2">CGMCC 1.10370</strain>
    </source>
</reference>
<gene>
    <name evidence="1" type="ORF">SAMN05216297_114146</name>
</gene>
<proteinExistence type="predicted"/>
<dbReference type="STRING" id="739143.SAMN05216297_114146"/>
<dbReference type="EMBL" id="FOMH01000014">
    <property type="protein sequence ID" value="SFD91690.1"/>
    <property type="molecule type" value="Genomic_DNA"/>
</dbReference>
<organism evidence="1 2">
    <name type="scientific">Flavobacterium phragmitis</name>
    <dbReference type="NCBI Taxonomy" id="739143"/>
    <lineage>
        <taxon>Bacteria</taxon>
        <taxon>Pseudomonadati</taxon>
        <taxon>Bacteroidota</taxon>
        <taxon>Flavobacteriia</taxon>
        <taxon>Flavobacteriales</taxon>
        <taxon>Flavobacteriaceae</taxon>
        <taxon>Flavobacterium</taxon>
    </lineage>
</organism>
<evidence type="ECO:0000313" key="1">
    <source>
        <dbReference type="EMBL" id="SFD91690.1"/>
    </source>
</evidence>
<name>A0A1I1WF41_9FLAO</name>
<sequence>MKKIFQLTFLFLTSLIYGQKTTFTIKYSEQLAVYLFIESLSEHYPENVFKTEFQKSKYNTERYNKIISKFDKLILDYSFRFEEYPYGSKKNMQTNDLLKKNLIETNTLNDFKLRSAGFIPIQTLSDLASCIAEFTSVYNDLIYNPNKEKFEKQLGDMIKYSNDNNIVGYFETGLLFYNSSWDNAIPFVSAFYPLPNSKGFTAQAFCNNFISAVQVDLNSNKDLFSVMMHETYHIVYDEQSFEVKTEIDTYFKENKSICSNYAYQLMNEVLATGLGNGYVYEKLDGKLDPGDWYNRKYINLMAKKIYLLMKEYIDQKKAMDKNFIDTYIKLYEENFPEWIDELDNIMTYRYVLSENETDLRGINKLFRYRSRTEFDSEITENSINKMKDTPLTKVVIISKNTAEKVKLLKNKFPELKEWKPNANKEFANKFFLNDKSQLIIINQKESTLEALFKLIK</sequence>
<dbReference type="OrthoDB" id="861310at2"/>
<evidence type="ECO:0000313" key="2">
    <source>
        <dbReference type="Proteomes" id="UP000199672"/>
    </source>
</evidence>
<accession>A0A1I1WF41</accession>
<evidence type="ECO:0008006" key="3">
    <source>
        <dbReference type="Google" id="ProtNLM"/>
    </source>
</evidence>
<protein>
    <recommendedName>
        <fullName evidence="3">DUF4932 domain-containing protein</fullName>
    </recommendedName>
</protein>
<dbReference type="RefSeq" id="WP_091497893.1">
    <property type="nucleotide sequence ID" value="NZ_FOMH01000014.1"/>
</dbReference>
<dbReference type="Proteomes" id="UP000199672">
    <property type="component" value="Unassembled WGS sequence"/>
</dbReference>
<keyword evidence="2" id="KW-1185">Reference proteome</keyword>
<dbReference type="AlphaFoldDB" id="A0A1I1WF41"/>